<dbReference type="AlphaFoldDB" id="A0A267WLJ6"/>
<accession>A0A267WLJ6</accession>
<sequence>MSHTISVIIPVYRATLQTLHDCVNSLQRQQGSGFRIEAVIVFDGEPAFETAPISNWNSPLVSIRTETIAHAGVSAARNAGLRAATGQWAMFLDADDALAEHAVDGMLAFAVRYRCDVVMGAYRNVLAGADADANGVPDAAGAVIMGGKGEGSPSVEEHHYAETDMVFEGRRRLDLCEDMLRPQRGIALVWGKLYSMPLIKGIDGFNETLSLGEDAEYAFRAVAAANRIGYVDEMVYEYRRNADSVVRSFSNDYVRRTISAIETMRDTIRQFREISDGTLDDYTLFHLTIIMINDLFNPEAPWNRHERKNHYGKVVNMPVFRQPLDRYRGGRFPVTRQIALLSMKYRWYYVSAAIAWVRHKQFSGKQ</sequence>
<dbReference type="Gene3D" id="3.90.550.10">
    <property type="entry name" value="Spore Coat Polysaccharide Biosynthesis Protein SpsA, Chain A"/>
    <property type="match status" value="1"/>
</dbReference>
<evidence type="ECO:0000313" key="3">
    <source>
        <dbReference type="Proteomes" id="UP000216789"/>
    </source>
</evidence>
<dbReference type="PANTHER" id="PTHR43685">
    <property type="entry name" value="GLYCOSYLTRANSFERASE"/>
    <property type="match status" value="1"/>
</dbReference>
<dbReference type="Proteomes" id="UP000216789">
    <property type="component" value="Unassembled WGS sequence"/>
</dbReference>
<comment type="caution">
    <text evidence="2">The sequence shown here is derived from an EMBL/GenBank/DDBJ whole genome shotgun (WGS) entry which is preliminary data.</text>
</comment>
<protein>
    <submittedName>
        <fullName evidence="2">Glycosyl transferase family 2</fullName>
    </submittedName>
</protein>
<dbReference type="RefSeq" id="WP_095279494.1">
    <property type="nucleotide sequence ID" value="NZ_JAQEFL010000005.1"/>
</dbReference>
<dbReference type="EMBL" id="MNLB01000004">
    <property type="protein sequence ID" value="PAC73489.1"/>
    <property type="molecule type" value="Genomic_DNA"/>
</dbReference>
<dbReference type="GO" id="GO:0016740">
    <property type="term" value="F:transferase activity"/>
    <property type="evidence" value="ECO:0007669"/>
    <property type="project" value="UniProtKB-KW"/>
</dbReference>
<gene>
    <name evidence="2" type="ORF">BPS1E_0879</name>
</gene>
<dbReference type="PANTHER" id="PTHR43685:SF2">
    <property type="entry name" value="GLYCOSYLTRANSFERASE 2-LIKE DOMAIN-CONTAINING PROTEIN"/>
    <property type="match status" value="1"/>
</dbReference>
<keyword evidence="2" id="KW-0808">Transferase</keyword>
<evidence type="ECO:0000313" key="2">
    <source>
        <dbReference type="EMBL" id="PAC73489.1"/>
    </source>
</evidence>
<name>A0A267WLJ6_BIFPS</name>
<dbReference type="SUPFAM" id="SSF53448">
    <property type="entry name" value="Nucleotide-diphospho-sugar transferases"/>
    <property type="match status" value="1"/>
</dbReference>
<proteinExistence type="predicted"/>
<dbReference type="InterPro" id="IPR050834">
    <property type="entry name" value="Glycosyltransf_2"/>
</dbReference>
<dbReference type="InterPro" id="IPR001173">
    <property type="entry name" value="Glyco_trans_2-like"/>
</dbReference>
<organism evidence="2 3">
    <name type="scientific">Bifidobacterium pseudocatenulatum</name>
    <dbReference type="NCBI Taxonomy" id="28026"/>
    <lineage>
        <taxon>Bacteria</taxon>
        <taxon>Bacillati</taxon>
        <taxon>Actinomycetota</taxon>
        <taxon>Actinomycetes</taxon>
        <taxon>Bifidobacteriales</taxon>
        <taxon>Bifidobacteriaceae</taxon>
        <taxon>Bifidobacterium</taxon>
    </lineage>
</organism>
<feature type="domain" description="Glycosyltransferase 2-like" evidence="1">
    <location>
        <begin position="6"/>
        <end position="124"/>
    </location>
</feature>
<reference evidence="2 3" key="1">
    <citation type="journal article" date="2017" name="ISME J.">
        <title>Unveiling bifidobacterial biogeography across the mammalian branch of the tree of life.</title>
        <authorList>
            <person name="Milani C."/>
            <person name="Mangifesta M."/>
            <person name="Mancabelli L."/>
            <person name="Lugli G.A."/>
            <person name="James K."/>
            <person name="Duranti S."/>
            <person name="Turroni F."/>
            <person name="Ferrario C."/>
            <person name="Ossiprandi M.C."/>
            <person name="van Sinderen D."/>
            <person name="Ventura M."/>
        </authorList>
    </citation>
    <scope>NUCLEOTIDE SEQUENCE [LARGE SCALE GENOMIC DNA]</scope>
    <source>
        <strain evidence="2 3">1E</strain>
    </source>
</reference>
<evidence type="ECO:0000259" key="1">
    <source>
        <dbReference type="Pfam" id="PF00535"/>
    </source>
</evidence>
<dbReference type="Pfam" id="PF00535">
    <property type="entry name" value="Glycos_transf_2"/>
    <property type="match status" value="1"/>
</dbReference>
<dbReference type="InterPro" id="IPR029044">
    <property type="entry name" value="Nucleotide-diphossugar_trans"/>
</dbReference>